<dbReference type="PANTHER" id="PTHR30349">
    <property type="entry name" value="PHAGE INTEGRASE-RELATED"/>
    <property type="match status" value="1"/>
</dbReference>
<dbReference type="InterPro" id="IPR013762">
    <property type="entry name" value="Integrase-like_cat_sf"/>
</dbReference>
<accession>A0A1X6WMH0</accession>
<dbReference type="SUPFAM" id="SSF56349">
    <property type="entry name" value="DNA breaking-rejoining enzymes"/>
    <property type="match status" value="1"/>
</dbReference>
<dbReference type="GO" id="GO:0006310">
    <property type="term" value="P:DNA recombination"/>
    <property type="evidence" value="ECO:0007669"/>
    <property type="project" value="UniProtKB-KW"/>
</dbReference>
<dbReference type="Pfam" id="PF00589">
    <property type="entry name" value="Phage_integrase"/>
    <property type="match status" value="1"/>
</dbReference>
<organism evidence="3 4">
    <name type="scientific">Vagococcus fluvialis bH819</name>
    <dbReference type="NCBI Taxonomy" id="1255619"/>
    <lineage>
        <taxon>Bacteria</taxon>
        <taxon>Bacillati</taxon>
        <taxon>Bacillota</taxon>
        <taxon>Bacilli</taxon>
        <taxon>Lactobacillales</taxon>
        <taxon>Enterococcaceae</taxon>
        <taxon>Vagococcus</taxon>
    </lineage>
</organism>
<dbReference type="InterPro" id="IPR002104">
    <property type="entry name" value="Integrase_catalytic"/>
</dbReference>
<dbReference type="InterPro" id="IPR011010">
    <property type="entry name" value="DNA_brk_join_enz"/>
</dbReference>
<keyword evidence="1" id="KW-0233">DNA recombination</keyword>
<dbReference type="Proteomes" id="UP000195918">
    <property type="component" value="Unassembled WGS sequence"/>
</dbReference>
<protein>
    <submittedName>
        <fullName evidence="3">Phage integrase</fullName>
    </submittedName>
</protein>
<dbReference type="GO" id="GO:0003677">
    <property type="term" value="F:DNA binding"/>
    <property type="evidence" value="ECO:0007669"/>
    <property type="project" value="InterPro"/>
</dbReference>
<name>A0A1X6WMH0_9ENTE</name>
<dbReference type="AlphaFoldDB" id="A0A1X6WMH0"/>
<evidence type="ECO:0000259" key="2">
    <source>
        <dbReference type="PROSITE" id="PS51898"/>
    </source>
</evidence>
<keyword evidence="4" id="KW-1185">Reference proteome</keyword>
<dbReference type="PROSITE" id="PS51898">
    <property type="entry name" value="TYR_RECOMBINASE"/>
    <property type="match status" value="1"/>
</dbReference>
<feature type="domain" description="Tyr recombinase" evidence="2">
    <location>
        <begin position="5"/>
        <end position="184"/>
    </location>
</feature>
<dbReference type="PANTHER" id="PTHR30349:SF82">
    <property type="entry name" value="INTEGRASE_RECOMBINASE YOEC-RELATED"/>
    <property type="match status" value="1"/>
</dbReference>
<evidence type="ECO:0000313" key="4">
    <source>
        <dbReference type="Proteomes" id="UP000195918"/>
    </source>
</evidence>
<dbReference type="Gene3D" id="1.10.443.10">
    <property type="entry name" value="Intergrase catalytic core"/>
    <property type="match status" value="1"/>
</dbReference>
<reference evidence="4" key="1">
    <citation type="submission" date="2017-02" db="EMBL/GenBank/DDBJ databases">
        <authorList>
            <person name="Dridi B."/>
        </authorList>
    </citation>
    <scope>NUCLEOTIDE SEQUENCE [LARGE SCALE GENOMIC DNA]</scope>
    <source>
        <strain evidence="4">bH819</strain>
    </source>
</reference>
<sequence length="189" mass="22333">MKKEHKIKVEPIRDKKVLNEFINELNTGKNGRRNVLIFKIGLSTGLRISDIIKIKVSDVKGKTEFELVEQKTTKKRKVYLHNVLTELTEYLNTLDDVQIWLFSNTWDNSKHISSNQFYKILQKAANSLELDYIGTHSMRKTFGYWYYREYKDVATLMTIFNHSSPSITLRYIGITDEEIRNTLKDFKIF</sequence>
<dbReference type="EMBL" id="FWFD01000008">
    <property type="protein sequence ID" value="SLM85470.1"/>
    <property type="molecule type" value="Genomic_DNA"/>
</dbReference>
<dbReference type="OrthoDB" id="9788852at2"/>
<dbReference type="RefSeq" id="WP_086951104.1">
    <property type="nucleotide sequence ID" value="NZ_FWFD01000008.1"/>
</dbReference>
<proteinExistence type="predicted"/>
<dbReference type="GO" id="GO:0015074">
    <property type="term" value="P:DNA integration"/>
    <property type="evidence" value="ECO:0007669"/>
    <property type="project" value="InterPro"/>
</dbReference>
<gene>
    <name evidence="3" type="ORF">FM121_05180</name>
</gene>
<evidence type="ECO:0000313" key="3">
    <source>
        <dbReference type="EMBL" id="SLM85470.1"/>
    </source>
</evidence>
<evidence type="ECO:0000256" key="1">
    <source>
        <dbReference type="ARBA" id="ARBA00023172"/>
    </source>
</evidence>
<dbReference type="InterPro" id="IPR050090">
    <property type="entry name" value="Tyrosine_recombinase_XerCD"/>
</dbReference>